<dbReference type="HAMAP" id="MF_00081">
    <property type="entry name" value="HrcA"/>
    <property type="match status" value="1"/>
</dbReference>
<dbReference type="InterPro" id="IPR036390">
    <property type="entry name" value="WH_DNA-bd_sf"/>
</dbReference>
<keyword evidence="1 5" id="KW-0678">Repressor</keyword>
<comment type="function">
    <text evidence="5">Negative regulator of class I heat shock genes (grpE-dnaK-dnaJ and groELS operons). Prevents heat-shock induction of these operons.</text>
</comment>
<dbReference type="PIRSF" id="PIRSF005485">
    <property type="entry name" value="HrcA"/>
    <property type="match status" value="1"/>
</dbReference>
<dbReference type="GO" id="GO:0045892">
    <property type="term" value="P:negative regulation of DNA-templated transcription"/>
    <property type="evidence" value="ECO:0007669"/>
    <property type="project" value="UniProtKB-UniRule"/>
</dbReference>
<dbReference type="InterPro" id="IPR036388">
    <property type="entry name" value="WH-like_DNA-bd_sf"/>
</dbReference>
<dbReference type="InterPro" id="IPR029016">
    <property type="entry name" value="GAF-like_dom_sf"/>
</dbReference>
<dbReference type="GO" id="GO:0003677">
    <property type="term" value="F:DNA binding"/>
    <property type="evidence" value="ECO:0007669"/>
    <property type="project" value="InterPro"/>
</dbReference>
<evidence type="ECO:0000256" key="3">
    <source>
        <dbReference type="ARBA" id="ARBA00023016"/>
    </source>
</evidence>
<gene>
    <name evidence="5" type="primary">hrcA</name>
    <name evidence="7" type="ORF">HNR37_000625</name>
</gene>
<evidence type="ECO:0000256" key="2">
    <source>
        <dbReference type="ARBA" id="ARBA00023015"/>
    </source>
</evidence>
<accession>A0A7W8DGB8</accession>
<keyword evidence="4 5" id="KW-0804">Transcription</keyword>
<dbReference type="Gene3D" id="3.30.390.60">
    <property type="entry name" value="Heat-inducible transcription repressor hrca homolog, domain 3"/>
    <property type="match status" value="1"/>
</dbReference>
<comment type="caution">
    <text evidence="7">The sequence shown here is derived from an EMBL/GenBank/DDBJ whole genome shotgun (WGS) entry which is preliminary data.</text>
</comment>
<dbReference type="Gene3D" id="1.10.10.10">
    <property type="entry name" value="Winged helix-like DNA-binding domain superfamily/Winged helix DNA-binding domain"/>
    <property type="match status" value="1"/>
</dbReference>
<comment type="similarity">
    <text evidence="5">Belongs to the HrcA family.</text>
</comment>
<dbReference type="SUPFAM" id="SSF55781">
    <property type="entry name" value="GAF domain-like"/>
    <property type="match status" value="1"/>
</dbReference>
<feature type="domain" description="Heat-inducible transcription repressor HrcA C-terminal" evidence="6">
    <location>
        <begin position="64"/>
        <end position="279"/>
    </location>
</feature>
<evidence type="ECO:0000313" key="7">
    <source>
        <dbReference type="EMBL" id="MBB5021316.1"/>
    </source>
</evidence>
<dbReference type="PANTHER" id="PTHR34824">
    <property type="entry name" value="HEAT-INDUCIBLE TRANSCRIPTION REPRESSOR HRCA"/>
    <property type="match status" value="1"/>
</dbReference>
<evidence type="ECO:0000256" key="1">
    <source>
        <dbReference type="ARBA" id="ARBA00022491"/>
    </source>
</evidence>
<evidence type="ECO:0000256" key="4">
    <source>
        <dbReference type="ARBA" id="ARBA00023163"/>
    </source>
</evidence>
<dbReference type="NCBIfam" id="TIGR00331">
    <property type="entry name" value="hrcA"/>
    <property type="match status" value="1"/>
</dbReference>
<protein>
    <recommendedName>
        <fullName evidence="5">Heat-inducible transcription repressor HrcA</fullName>
    </recommendedName>
</protein>
<keyword evidence="3 5" id="KW-0346">Stress response</keyword>
<dbReference type="Proteomes" id="UP000528322">
    <property type="component" value="Unassembled WGS sequence"/>
</dbReference>
<reference evidence="7 8" key="1">
    <citation type="submission" date="2020-08" db="EMBL/GenBank/DDBJ databases">
        <title>Genomic Encyclopedia of Type Strains, Phase IV (KMG-IV): sequencing the most valuable type-strain genomes for metagenomic binning, comparative biology and taxonomic classification.</title>
        <authorList>
            <person name="Goeker M."/>
        </authorList>
    </citation>
    <scope>NUCLEOTIDE SEQUENCE [LARGE SCALE GENOMIC DNA]</scope>
    <source>
        <strain evidence="7 8">DSM 22071</strain>
    </source>
</reference>
<evidence type="ECO:0000259" key="6">
    <source>
        <dbReference type="Pfam" id="PF01628"/>
    </source>
</evidence>
<dbReference type="PANTHER" id="PTHR34824:SF1">
    <property type="entry name" value="HEAT-INDUCIBLE TRANSCRIPTION REPRESSOR HRCA"/>
    <property type="match status" value="1"/>
</dbReference>
<dbReference type="EMBL" id="JACHID010000003">
    <property type="protein sequence ID" value="MBB5021316.1"/>
    <property type="molecule type" value="Genomic_DNA"/>
</dbReference>
<proteinExistence type="inferred from homology"/>
<evidence type="ECO:0000256" key="5">
    <source>
        <dbReference type="HAMAP-Rule" id="MF_00081"/>
    </source>
</evidence>
<organism evidence="7 8">
    <name type="scientific">Desulfurispira natronophila</name>
    <dbReference type="NCBI Taxonomy" id="682562"/>
    <lineage>
        <taxon>Bacteria</taxon>
        <taxon>Pseudomonadati</taxon>
        <taxon>Chrysiogenota</taxon>
        <taxon>Chrysiogenia</taxon>
        <taxon>Chrysiogenales</taxon>
        <taxon>Chrysiogenaceae</taxon>
        <taxon>Desulfurispira</taxon>
    </lineage>
</organism>
<dbReference type="AlphaFoldDB" id="A0A7W8DGB8"/>
<dbReference type="InterPro" id="IPR002571">
    <property type="entry name" value="HrcA"/>
</dbReference>
<keyword evidence="2 5" id="KW-0805">Transcription regulation</keyword>
<dbReference type="InterPro" id="IPR023120">
    <property type="entry name" value="WHTH_transcript_rep_HrcA_IDD"/>
</dbReference>
<keyword evidence="8" id="KW-1185">Reference proteome</keyword>
<dbReference type="SUPFAM" id="SSF46785">
    <property type="entry name" value="Winged helix' DNA-binding domain"/>
    <property type="match status" value="1"/>
</dbReference>
<name>A0A7W8DGB8_9BACT</name>
<evidence type="ECO:0000313" key="8">
    <source>
        <dbReference type="Proteomes" id="UP000528322"/>
    </source>
</evidence>
<dbReference type="InterPro" id="IPR021153">
    <property type="entry name" value="HrcA_C"/>
</dbReference>
<sequence>MSDLEYLGFITQPHTSAGRIPTDSGFRFYVDSLVTMRKNLREGTGVGHPDIPRSLSGKADNKNQLLQETSRVLSAMTGCMALVSAPKLSQLPIRHVNFLGLGGNRILVVLVTESGLVQNAVITMDNEVSADDLEKINRFVNEHMLGISLHQARRKLRIMLEREMRQFRHLMEKLSTHAEESDNQIYLEGFLQMLSGRKVDEIQRAQSLLRAFEEKKLIFDVIDHSLAAPGVKIFIGAENPVEDMSDYSVVAKKYGSDEQSPLGAIGVIGPKSMNYQHVIDIVDITAACLDDLMQ</sequence>
<dbReference type="Pfam" id="PF01628">
    <property type="entry name" value="HrcA"/>
    <property type="match status" value="1"/>
</dbReference>
<dbReference type="Gene3D" id="3.30.450.40">
    <property type="match status" value="1"/>
</dbReference>